<evidence type="ECO:0000313" key="12">
    <source>
        <dbReference type="Proteomes" id="UP000188268"/>
    </source>
</evidence>
<keyword evidence="7" id="KW-0695">RNA-directed DNA polymerase</keyword>
<dbReference type="OrthoDB" id="1001751at2759"/>
<dbReference type="InterPro" id="IPR041373">
    <property type="entry name" value="RT_RNaseH"/>
</dbReference>
<name>A0A1R3JB14_COCAP</name>
<dbReference type="GO" id="GO:0003964">
    <property type="term" value="F:RNA-directed DNA polymerase activity"/>
    <property type="evidence" value="ECO:0007669"/>
    <property type="project" value="UniProtKB-KW"/>
</dbReference>
<dbReference type="Gene3D" id="3.30.70.270">
    <property type="match status" value="1"/>
</dbReference>
<keyword evidence="6" id="KW-0378">Hydrolase</keyword>
<dbReference type="InterPro" id="IPR021109">
    <property type="entry name" value="Peptidase_aspartic_dom_sf"/>
</dbReference>
<feature type="domain" description="Tf2-1-like SH3-like" evidence="10">
    <location>
        <begin position="693"/>
        <end position="756"/>
    </location>
</feature>
<evidence type="ECO:0000256" key="2">
    <source>
        <dbReference type="ARBA" id="ARBA00022679"/>
    </source>
</evidence>
<keyword evidence="2" id="KW-0808">Transferase</keyword>
<evidence type="ECO:0000256" key="8">
    <source>
        <dbReference type="SAM" id="MobiDB-lite"/>
    </source>
</evidence>
<dbReference type="Pfam" id="PF13650">
    <property type="entry name" value="Asp_protease_2"/>
    <property type="match status" value="1"/>
</dbReference>
<dbReference type="Gene3D" id="3.10.10.10">
    <property type="entry name" value="HIV Type 1 Reverse Transcriptase, subunit A, domain 1"/>
    <property type="match status" value="1"/>
</dbReference>
<dbReference type="InterPro" id="IPR056924">
    <property type="entry name" value="SH3_Tf2-1"/>
</dbReference>
<feature type="region of interest" description="Disordered" evidence="8">
    <location>
        <begin position="935"/>
        <end position="957"/>
    </location>
</feature>
<dbReference type="Gramene" id="OMO92033">
    <property type="protein sequence ID" value="OMO92033"/>
    <property type="gene ID" value="CCACVL1_06931"/>
</dbReference>
<dbReference type="AlphaFoldDB" id="A0A1R3JB14"/>
<dbReference type="SUPFAM" id="SSF54160">
    <property type="entry name" value="Chromo domain-like"/>
    <property type="match status" value="1"/>
</dbReference>
<comment type="caution">
    <text evidence="11">The sequence shown here is derived from an EMBL/GenBank/DDBJ whole genome shotgun (WGS) entry which is preliminary data.</text>
</comment>
<dbReference type="EC" id="2.7.7.49" evidence="1"/>
<proteinExistence type="predicted"/>
<dbReference type="EMBL" id="AWWV01008255">
    <property type="protein sequence ID" value="OMO92033.1"/>
    <property type="molecule type" value="Genomic_DNA"/>
</dbReference>
<dbReference type="InterPro" id="IPR050951">
    <property type="entry name" value="Retrovirus_Pol_polyprotein"/>
</dbReference>
<evidence type="ECO:0000256" key="6">
    <source>
        <dbReference type="ARBA" id="ARBA00022801"/>
    </source>
</evidence>
<reference evidence="11 12" key="1">
    <citation type="submission" date="2013-09" db="EMBL/GenBank/DDBJ databases">
        <title>Corchorus capsularis genome sequencing.</title>
        <authorList>
            <person name="Alam M."/>
            <person name="Haque M.S."/>
            <person name="Islam M.S."/>
            <person name="Emdad E.M."/>
            <person name="Islam M.M."/>
            <person name="Ahmed B."/>
            <person name="Halim A."/>
            <person name="Hossen Q.M.M."/>
            <person name="Hossain M.Z."/>
            <person name="Ahmed R."/>
            <person name="Khan M.M."/>
            <person name="Islam R."/>
            <person name="Rashid M.M."/>
            <person name="Khan S.A."/>
            <person name="Rahman M.S."/>
            <person name="Alam M."/>
        </authorList>
    </citation>
    <scope>NUCLEOTIDE SEQUENCE [LARGE SCALE GENOMIC DNA]</scope>
    <source>
        <strain evidence="12">cv. CVL-1</strain>
        <tissue evidence="11">Whole seedling</tissue>
    </source>
</reference>
<evidence type="ECO:0000259" key="10">
    <source>
        <dbReference type="Pfam" id="PF24626"/>
    </source>
</evidence>
<keyword evidence="12" id="KW-1185">Reference proteome</keyword>
<sequence length="957" mass="110281">MVVALRREVEELPLIVALKREAEKLKEELKRCKTTVGRGVLTSMPTTKVDMPKPKEFKGTHFAKEVDNFLWGMEQYLQALNITDEATKVSTTSMHLVDIALLWWRRREASTPAIETWEEFKREFKPHRLRDYSKRSKLLVIAREEQQPKKEEETLKLGSILFSVEPMKRRKKGLMFVDMEVVGHKVNALVDMGASDLFVSEGVAKKLGLKVDKGQGRIKTVNSKETPTMAVAQGVELKLETWSGKENIEVILLDDYDFVVSLDFLDRIRINALLVPFADCICIHDPRCQCIVPVKRDSGNATKTLSAIELAKGVKKDEETFLAALKLDEPPMEKEQAPLEVLEVLESYKDVMSAKLPKRLPSKREVDYKIELLPNAQRPTKAPYRMTPPELEELKKQLKELIDASFIHPSKAHYGAPHLRQVFEVLWAYELYVKKEKCSFAQHEVPFLGHIVGGGRIRMDPSKVCGYAKGTSDCLLGLRKQCTTNGHPLKEMTAVVHCLRTWRHYLLGSKFVVKMDNVATSYFQTQKKLTPKQARWQNFLAEFDFEFQYKLSKANMVADALSRKAALAAISHLEMDLTARIKEGLQYDPITQAIVEHAKEGKTRRFWLENDFIYTRGNRWTAALLADFGRSCSSSWGYPEPASITVLNLAAYKFAKEWQEQADLAHVCLHKAAKRTKKWADKKRRDMEYQVWDLVLVKLYTTLKNPGLHTGLVRQYKSPFRVLRRVGKIVYKLNIPRGYKFRMHPVFHVSLLKPYHADEEKPERSKSRRALFRVKTRGNPKMRRVGKLVYEGPFRVLRRVGKLVYKLNIPRGYKFRMRPVFHVSLLKPYHADEEDPERSKSRRALFRVKTRFEKEVQAILAERAVGRKRKGRERKKEYLVLWKGPRPSDASDEAIRARHAEEFLETIDIHRTSMRLPDTWVTYWPKMYEACAQQGPSVRDPLSGPCAAGGPARGTGH</sequence>
<evidence type="ECO:0000256" key="7">
    <source>
        <dbReference type="ARBA" id="ARBA00022918"/>
    </source>
</evidence>
<dbReference type="GO" id="GO:0004519">
    <property type="term" value="F:endonuclease activity"/>
    <property type="evidence" value="ECO:0007669"/>
    <property type="project" value="UniProtKB-KW"/>
</dbReference>
<keyword evidence="3" id="KW-0548">Nucleotidyltransferase</keyword>
<dbReference type="GO" id="GO:0016787">
    <property type="term" value="F:hydrolase activity"/>
    <property type="evidence" value="ECO:0007669"/>
    <property type="project" value="UniProtKB-KW"/>
</dbReference>
<keyword evidence="5" id="KW-0255">Endonuclease</keyword>
<evidence type="ECO:0000259" key="9">
    <source>
        <dbReference type="Pfam" id="PF17917"/>
    </source>
</evidence>
<dbReference type="Gene3D" id="2.40.70.10">
    <property type="entry name" value="Acid Proteases"/>
    <property type="match status" value="1"/>
</dbReference>
<accession>A0A1R3JB14</accession>
<dbReference type="InterPro" id="IPR043128">
    <property type="entry name" value="Rev_trsase/Diguanyl_cyclase"/>
</dbReference>
<dbReference type="CDD" id="cd09274">
    <property type="entry name" value="RNase_HI_RT_Ty3"/>
    <property type="match status" value="1"/>
</dbReference>
<dbReference type="Pfam" id="PF24626">
    <property type="entry name" value="SH3_Tf2-1"/>
    <property type="match status" value="2"/>
</dbReference>
<dbReference type="InterPro" id="IPR043502">
    <property type="entry name" value="DNA/RNA_pol_sf"/>
</dbReference>
<evidence type="ECO:0000256" key="5">
    <source>
        <dbReference type="ARBA" id="ARBA00022759"/>
    </source>
</evidence>
<evidence type="ECO:0000256" key="3">
    <source>
        <dbReference type="ARBA" id="ARBA00022695"/>
    </source>
</evidence>
<dbReference type="Pfam" id="PF17917">
    <property type="entry name" value="RT_RNaseH"/>
    <property type="match status" value="1"/>
</dbReference>
<dbReference type="OMA" id="RVGKLVY"/>
<dbReference type="SUPFAM" id="SSF56672">
    <property type="entry name" value="DNA/RNA polymerases"/>
    <property type="match status" value="1"/>
</dbReference>
<evidence type="ECO:0000256" key="4">
    <source>
        <dbReference type="ARBA" id="ARBA00022722"/>
    </source>
</evidence>
<dbReference type="PANTHER" id="PTHR37984:SF5">
    <property type="entry name" value="PROTEIN NYNRIN-LIKE"/>
    <property type="match status" value="1"/>
</dbReference>
<feature type="domain" description="Tf2-1-like SH3-like" evidence="10">
    <location>
        <begin position="786"/>
        <end position="830"/>
    </location>
</feature>
<keyword evidence="4" id="KW-0540">Nuclease</keyword>
<dbReference type="InterPro" id="IPR016197">
    <property type="entry name" value="Chromo-like_dom_sf"/>
</dbReference>
<evidence type="ECO:0000256" key="1">
    <source>
        <dbReference type="ARBA" id="ARBA00012493"/>
    </source>
</evidence>
<gene>
    <name evidence="11" type="ORF">CCACVL1_06931</name>
</gene>
<protein>
    <recommendedName>
        <fullName evidence="1">RNA-directed DNA polymerase</fullName>
        <ecNumber evidence="1">2.7.7.49</ecNumber>
    </recommendedName>
</protein>
<dbReference type="Proteomes" id="UP000188268">
    <property type="component" value="Unassembled WGS sequence"/>
</dbReference>
<evidence type="ECO:0000313" key="11">
    <source>
        <dbReference type="EMBL" id="OMO92033.1"/>
    </source>
</evidence>
<organism evidence="11 12">
    <name type="scientific">Corchorus capsularis</name>
    <name type="common">Jute</name>
    <dbReference type="NCBI Taxonomy" id="210143"/>
    <lineage>
        <taxon>Eukaryota</taxon>
        <taxon>Viridiplantae</taxon>
        <taxon>Streptophyta</taxon>
        <taxon>Embryophyta</taxon>
        <taxon>Tracheophyta</taxon>
        <taxon>Spermatophyta</taxon>
        <taxon>Magnoliopsida</taxon>
        <taxon>eudicotyledons</taxon>
        <taxon>Gunneridae</taxon>
        <taxon>Pentapetalae</taxon>
        <taxon>rosids</taxon>
        <taxon>malvids</taxon>
        <taxon>Malvales</taxon>
        <taxon>Malvaceae</taxon>
        <taxon>Grewioideae</taxon>
        <taxon>Apeibeae</taxon>
        <taxon>Corchorus</taxon>
    </lineage>
</organism>
<feature type="domain" description="Reverse transcriptase RNase H-like" evidence="9">
    <location>
        <begin position="490"/>
        <end position="543"/>
    </location>
</feature>
<dbReference type="CDD" id="cd00303">
    <property type="entry name" value="retropepsin_like"/>
    <property type="match status" value="1"/>
</dbReference>
<dbReference type="PANTHER" id="PTHR37984">
    <property type="entry name" value="PROTEIN CBG26694"/>
    <property type="match status" value="1"/>
</dbReference>